<proteinExistence type="predicted"/>
<keyword evidence="2" id="KW-1185">Reference proteome</keyword>
<dbReference type="InterPro" id="IPR011200">
    <property type="entry name" value="UCP012608"/>
</dbReference>
<dbReference type="EMBL" id="JASMWN010000005">
    <property type="protein sequence ID" value="MDU9004057.1"/>
    <property type="molecule type" value="Genomic_DNA"/>
</dbReference>
<evidence type="ECO:0000313" key="2">
    <source>
        <dbReference type="Proteomes" id="UP001255416"/>
    </source>
</evidence>
<sequence length="341" mass="36833">MTLSDAFLTQAQACAGLGSPFMGRLLNMLASDWPADTALANRCGEWTGDIGPSGASLPLRIAGGLHALVLNGDAPALRAVYPPATVTDARLREAVLDALAGHEAFMLNWIESAPQTNEVGRSAALIAAAHWIAARYRLPFVTSELGASAGLNLMWDRYAVSHADQRLGPADAALCLSPDWSGQMPVAMPVTVAERRGVDLNPLDVQDADQALRLFAYLWPDQPHRMNLTRAAIGALNGTVDKADAIDWLEPRLTSAPVGHIHLIYHTVAWQYFPTEAQARGTALIEAAGARATKTRPLAWLAMENDGDNAGAALTLRLWPEDRRISLGRADFHGRWIRWDA</sequence>
<reference evidence="2" key="1">
    <citation type="submission" date="2023-05" db="EMBL/GenBank/DDBJ databases">
        <title>Sedimentitalea sp. nov. JM2-8.</title>
        <authorList>
            <person name="Huang J."/>
        </authorList>
    </citation>
    <scope>NUCLEOTIDE SEQUENCE [LARGE SCALE GENOMIC DNA]</scope>
    <source>
        <strain evidence="2">KHS03</strain>
    </source>
</reference>
<organism evidence="1 2">
    <name type="scientific">Sedimentitalea todarodis</name>
    <dbReference type="NCBI Taxonomy" id="1631240"/>
    <lineage>
        <taxon>Bacteria</taxon>
        <taxon>Pseudomonadati</taxon>
        <taxon>Pseudomonadota</taxon>
        <taxon>Alphaproteobacteria</taxon>
        <taxon>Rhodobacterales</taxon>
        <taxon>Paracoccaceae</taxon>
        <taxon>Sedimentitalea</taxon>
    </lineage>
</organism>
<dbReference type="PIRSF" id="PIRSF012608">
    <property type="entry name" value="UCP012608"/>
    <property type="match status" value="1"/>
</dbReference>
<protein>
    <submittedName>
        <fullName evidence="1">DUF2332 domain-containing protein</fullName>
    </submittedName>
</protein>
<accession>A0ABU3VD02</accession>
<gene>
    <name evidence="1" type="ORF">QO231_09355</name>
</gene>
<comment type="caution">
    <text evidence="1">The sequence shown here is derived from an EMBL/GenBank/DDBJ whole genome shotgun (WGS) entry which is preliminary data.</text>
</comment>
<evidence type="ECO:0000313" key="1">
    <source>
        <dbReference type="EMBL" id="MDU9004057.1"/>
    </source>
</evidence>
<dbReference type="Proteomes" id="UP001255416">
    <property type="component" value="Unassembled WGS sequence"/>
</dbReference>
<name>A0ABU3VD02_9RHOB</name>
<dbReference type="Pfam" id="PF10094">
    <property type="entry name" value="DUF2332"/>
    <property type="match status" value="1"/>
</dbReference>
<dbReference type="RefSeq" id="WP_316775414.1">
    <property type="nucleotide sequence ID" value="NZ_JASMWN010000005.1"/>
</dbReference>